<feature type="compositionally biased region" description="Low complexity" evidence="1">
    <location>
        <begin position="37"/>
        <end position="64"/>
    </location>
</feature>
<proteinExistence type="predicted"/>
<dbReference type="AlphaFoldDB" id="A0A5B7JVU6"/>
<evidence type="ECO:0000313" key="2">
    <source>
        <dbReference type="EMBL" id="MPC96464.1"/>
    </source>
</evidence>
<feature type="region of interest" description="Disordered" evidence="1">
    <location>
        <begin position="1"/>
        <end position="69"/>
    </location>
</feature>
<evidence type="ECO:0000313" key="3">
    <source>
        <dbReference type="Proteomes" id="UP000324222"/>
    </source>
</evidence>
<dbReference type="EMBL" id="VSRR010106070">
    <property type="protein sequence ID" value="MPC96464.1"/>
    <property type="molecule type" value="Genomic_DNA"/>
</dbReference>
<reference evidence="2 3" key="1">
    <citation type="submission" date="2019-05" db="EMBL/GenBank/DDBJ databases">
        <title>Another draft genome of Portunus trituberculatus and its Hox gene families provides insights of decapod evolution.</title>
        <authorList>
            <person name="Jeong J.-H."/>
            <person name="Song I."/>
            <person name="Kim S."/>
            <person name="Choi T."/>
            <person name="Kim D."/>
            <person name="Ryu S."/>
            <person name="Kim W."/>
        </authorList>
    </citation>
    <scope>NUCLEOTIDE SEQUENCE [LARGE SCALE GENOMIC DNA]</scope>
    <source>
        <tissue evidence="2">Muscle</tissue>
    </source>
</reference>
<comment type="caution">
    <text evidence="2">The sequence shown here is derived from an EMBL/GenBank/DDBJ whole genome shotgun (WGS) entry which is preliminary data.</text>
</comment>
<accession>A0A5B7JVU6</accession>
<keyword evidence="3" id="KW-1185">Reference proteome</keyword>
<protein>
    <submittedName>
        <fullName evidence="2">Uncharacterized protein</fullName>
    </submittedName>
</protein>
<organism evidence="2 3">
    <name type="scientific">Portunus trituberculatus</name>
    <name type="common">Swimming crab</name>
    <name type="synonym">Neptunus trituberculatus</name>
    <dbReference type="NCBI Taxonomy" id="210409"/>
    <lineage>
        <taxon>Eukaryota</taxon>
        <taxon>Metazoa</taxon>
        <taxon>Ecdysozoa</taxon>
        <taxon>Arthropoda</taxon>
        <taxon>Crustacea</taxon>
        <taxon>Multicrustacea</taxon>
        <taxon>Malacostraca</taxon>
        <taxon>Eumalacostraca</taxon>
        <taxon>Eucarida</taxon>
        <taxon>Decapoda</taxon>
        <taxon>Pleocyemata</taxon>
        <taxon>Brachyura</taxon>
        <taxon>Eubrachyura</taxon>
        <taxon>Portunoidea</taxon>
        <taxon>Portunidae</taxon>
        <taxon>Portuninae</taxon>
        <taxon>Portunus</taxon>
    </lineage>
</organism>
<gene>
    <name evidence="2" type="ORF">E2C01_091725</name>
</gene>
<dbReference type="Proteomes" id="UP000324222">
    <property type="component" value="Unassembled WGS sequence"/>
</dbReference>
<evidence type="ECO:0000256" key="1">
    <source>
        <dbReference type="SAM" id="MobiDB-lite"/>
    </source>
</evidence>
<feature type="compositionally biased region" description="Polar residues" evidence="1">
    <location>
        <begin position="1"/>
        <end position="17"/>
    </location>
</feature>
<name>A0A5B7JVU6_PORTR</name>
<sequence length="79" mass="8493">MTSFSLPSQVIDSSRLSRQTHRSSPCCTLPSPPSLPSVPSVHRPIPSLSSPIIDPSLTSTTTTTRGNQPPYLIPFCLCN</sequence>